<feature type="transmembrane region" description="Helical" evidence="1">
    <location>
        <begin position="102"/>
        <end position="126"/>
    </location>
</feature>
<reference evidence="2 3" key="1">
    <citation type="submission" date="2014-11" db="EMBL/GenBank/DDBJ databases">
        <title>Draft Genome Sequences of Paenibacillus polymyxa NRRL B-30509 and Paenibacillus terrae NRRL B-30644, Strains from a Poultry Environment that Produce Tridecaptin A and Paenicidins.</title>
        <authorList>
            <person name="van Belkum M.J."/>
            <person name="Lohans C.T."/>
            <person name="Vederas J.C."/>
        </authorList>
    </citation>
    <scope>NUCLEOTIDE SEQUENCE [LARGE SCALE GENOMIC DNA]</scope>
    <source>
        <strain evidence="2 3">NRRL B-30644</strain>
    </source>
</reference>
<keyword evidence="1" id="KW-0472">Membrane</keyword>
<accession>A0A0D7X661</accession>
<feature type="transmembrane region" description="Helical" evidence="1">
    <location>
        <begin position="146"/>
        <end position="168"/>
    </location>
</feature>
<organism evidence="2 3">
    <name type="scientific">Paenibacillus terrae</name>
    <dbReference type="NCBI Taxonomy" id="159743"/>
    <lineage>
        <taxon>Bacteria</taxon>
        <taxon>Bacillati</taxon>
        <taxon>Bacillota</taxon>
        <taxon>Bacilli</taxon>
        <taxon>Bacillales</taxon>
        <taxon>Paenibacillaceae</taxon>
        <taxon>Paenibacillus</taxon>
    </lineage>
</organism>
<protein>
    <submittedName>
        <fullName evidence="2">ABC transporter permease</fullName>
    </submittedName>
</protein>
<comment type="caution">
    <text evidence="2">The sequence shown here is derived from an EMBL/GenBank/DDBJ whole genome shotgun (WGS) entry which is preliminary data.</text>
</comment>
<gene>
    <name evidence="2" type="ORF">QD47_05665</name>
</gene>
<feature type="transmembrane region" description="Helical" evidence="1">
    <location>
        <begin position="21"/>
        <end position="42"/>
    </location>
</feature>
<dbReference type="Pfam" id="PF12679">
    <property type="entry name" value="ABC2_membrane_2"/>
    <property type="match status" value="1"/>
</dbReference>
<dbReference type="RefSeq" id="WP_044645199.1">
    <property type="nucleotide sequence ID" value="NZ_JTHP01000007.1"/>
</dbReference>
<dbReference type="PANTHER" id="PTHR37305:SF1">
    <property type="entry name" value="MEMBRANE PROTEIN"/>
    <property type="match status" value="1"/>
</dbReference>
<keyword evidence="3" id="KW-1185">Reference proteome</keyword>
<dbReference type="GO" id="GO:0140359">
    <property type="term" value="F:ABC-type transporter activity"/>
    <property type="evidence" value="ECO:0007669"/>
    <property type="project" value="InterPro"/>
</dbReference>
<proteinExistence type="predicted"/>
<evidence type="ECO:0000313" key="3">
    <source>
        <dbReference type="Proteomes" id="UP000032534"/>
    </source>
</evidence>
<feature type="transmembrane region" description="Helical" evidence="1">
    <location>
        <begin position="54"/>
        <end position="81"/>
    </location>
</feature>
<keyword evidence="1" id="KW-0812">Transmembrane</keyword>
<sequence>MADFFKLVHNENLKIYLRVRTWIMLGLLAVITAVIPMLIALVSDQVSVWDGIVLTAMFTFFLNTTFTVIIAADSVAGEFTWGTIKLLLIRPWTRSKILLSKYISVILFSLLGTFILIAMVTLSSWLMLSKDTPAGSIPPFSDPISYVTLNFLYSYIALFVTIAFAFMLSAVFRSSALAIGLSLFMMFTKTIYNSIGLFSTDRYEWTKYVLFTHMDLKKYLEMPPGTVSSGLAFSLTVLATYYVVFIAIAWVVFVKRDVST</sequence>
<dbReference type="GO" id="GO:0005886">
    <property type="term" value="C:plasma membrane"/>
    <property type="evidence" value="ECO:0007669"/>
    <property type="project" value="UniProtKB-SubCell"/>
</dbReference>
<dbReference type="OrthoDB" id="8613028at2"/>
<keyword evidence="1" id="KW-1133">Transmembrane helix</keyword>
<evidence type="ECO:0000256" key="1">
    <source>
        <dbReference type="SAM" id="Phobius"/>
    </source>
</evidence>
<dbReference type="AlphaFoldDB" id="A0A0D7X661"/>
<name>A0A0D7X661_9BACL</name>
<feature type="transmembrane region" description="Helical" evidence="1">
    <location>
        <begin position="231"/>
        <end position="254"/>
    </location>
</feature>
<dbReference type="PATRIC" id="fig|159743.3.peg.1221"/>
<dbReference type="PANTHER" id="PTHR37305">
    <property type="entry name" value="INTEGRAL MEMBRANE PROTEIN-RELATED"/>
    <property type="match status" value="1"/>
</dbReference>
<evidence type="ECO:0000313" key="2">
    <source>
        <dbReference type="EMBL" id="KJD46508.1"/>
    </source>
</evidence>
<dbReference type="Proteomes" id="UP000032534">
    <property type="component" value="Unassembled WGS sequence"/>
</dbReference>
<dbReference type="EMBL" id="JTHP01000007">
    <property type="protein sequence ID" value="KJD46508.1"/>
    <property type="molecule type" value="Genomic_DNA"/>
</dbReference>
<feature type="transmembrane region" description="Helical" evidence="1">
    <location>
        <begin position="175"/>
        <end position="195"/>
    </location>
</feature>